<dbReference type="EMBL" id="NJHN03000095">
    <property type="protein sequence ID" value="KAH9415942.1"/>
    <property type="molecule type" value="Genomic_DNA"/>
</dbReference>
<sequence>MNGCGQRDRIHLILINNKNKISLDHDNEKNIQVQDQGLNLRNHDDPILLKITKTIEQEAIYFDDDNNHHHAYILTN</sequence>
<evidence type="ECO:0000313" key="1">
    <source>
        <dbReference type="EMBL" id="KAH9415942.1"/>
    </source>
</evidence>
<reference evidence="1 2" key="1">
    <citation type="journal article" date="2018" name="J. Allergy Clin. Immunol.">
        <title>High-quality assembly of Dermatophagoides pteronyssinus genome and transcriptome reveals a wide range of novel allergens.</title>
        <authorList>
            <person name="Liu X.Y."/>
            <person name="Yang K.Y."/>
            <person name="Wang M.Q."/>
            <person name="Kwok J.S."/>
            <person name="Zeng X."/>
            <person name="Yang Z."/>
            <person name="Xiao X.J."/>
            <person name="Lau C.P."/>
            <person name="Li Y."/>
            <person name="Huang Z.M."/>
            <person name="Ba J.G."/>
            <person name="Yim A.K."/>
            <person name="Ouyang C.Y."/>
            <person name="Ngai S.M."/>
            <person name="Chan T.F."/>
            <person name="Leung E.L."/>
            <person name="Liu L."/>
            <person name="Liu Z.G."/>
            <person name="Tsui S.K."/>
        </authorList>
    </citation>
    <scope>NUCLEOTIDE SEQUENCE [LARGE SCALE GENOMIC DNA]</scope>
    <source>
        <strain evidence="1">Derp</strain>
    </source>
</reference>
<accession>A0ABQ8J046</accession>
<keyword evidence="2" id="KW-1185">Reference proteome</keyword>
<protein>
    <submittedName>
        <fullName evidence="1">Uncharacterized protein</fullName>
    </submittedName>
</protein>
<reference evidence="1 2" key="2">
    <citation type="journal article" date="2022" name="Mol. Biol. Evol.">
        <title>Comparative Genomics Reveals Insights into the Divergent Evolution of Astigmatic Mites and Household Pest Adaptations.</title>
        <authorList>
            <person name="Xiong Q."/>
            <person name="Wan A.T."/>
            <person name="Liu X."/>
            <person name="Fung C.S."/>
            <person name="Xiao X."/>
            <person name="Malainual N."/>
            <person name="Hou J."/>
            <person name="Wang L."/>
            <person name="Wang M."/>
            <person name="Yang K.Y."/>
            <person name="Cui Y."/>
            <person name="Leung E.L."/>
            <person name="Nong W."/>
            <person name="Shin S.K."/>
            <person name="Au S.W."/>
            <person name="Jeong K.Y."/>
            <person name="Chew F.T."/>
            <person name="Hui J.H."/>
            <person name="Leung T.F."/>
            <person name="Tungtrongchitr A."/>
            <person name="Zhong N."/>
            <person name="Liu Z."/>
            <person name="Tsui S.K."/>
        </authorList>
    </citation>
    <scope>NUCLEOTIDE SEQUENCE [LARGE SCALE GENOMIC DNA]</scope>
    <source>
        <strain evidence="1">Derp</strain>
    </source>
</reference>
<evidence type="ECO:0000313" key="2">
    <source>
        <dbReference type="Proteomes" id="UP000887458"/>
    </source>
</evidence>
<comment type="caution">
    <text evidence="1">The sequence shown here is derived from an EMBL/GenBank/DDBJ whole genome shotgun (WGS) entry which is preliminary data.</text>
</comment>
<gene>
    <name evidence="1" type="ORF">DERP_000436</name>
</gene>
<dbReference type="Proteomes" id="UP000887458">
    <property type="component" value="Unassembled WGS sequence"/>
</dbReference>
<organism evidence="1 2">
    <name type="scientific">Dermatophagoides pteronyssinus</name>
    <name type="common">European house dust mite</name>
    <dbReference type="NCBI Taxonomy" id="6956"/>
    <lineage>
        <taxon>Eukaryota</taxon>
        <taxon>Metazoa</taxon>
        <taxon>Ecdysozoa</taxon>
        <taxon>Arthropoda</taxon>
        <taxon>Chelicerata</taxon>
        <taxon>Arachnida</taxon>
        <taxon>Acari</taxon>
        <taxon>Acariformes</taxon>
        <taxon>Sarcoptiformes</taxon>
        <taxon>Astigmata</taxon>
        <taxon>Psoroptidia</taxon>
        <taxon>Analgoidea</taxon>
        <taxon>Pyroglyphidae</taxon>
        <taxon>Dermatophagoidinae</taxon>
        <taxon>Dermatophagoides</taxon>
    </lineage>
</organism>
<name>A0ABQ8J046_DERPT</name>
<proteinExistence type="predicted"/>